<keyword evidence="5 6" id="KW-0472">Membrane</keyword>
<evidence type="ECO:0000256" key="6">
    <source>
        <dbReference type="SAM" id="Phobius"/>
    </source>
</evidence>
<dbReference type="InterPro" id="IPR050833">
    <property type="entry name" value="Poly_Biosynth_Transport"/>
</dbReference>
<sequence length="506" mass="57169">MKSQKIINNTIFLYIRMVIVTVISLYSVRIVLSSLGVVNFGIYNLVSNVIALSTFLNGAIVLSTQRCITYSVGSKKFDINKVYNTALSQLILISLIFLISLSLLSKYFFDGFLNIPLNEIDSAKFAYYMAVITVVVNIIGSVNLAIISANEDFYFETIISIFTSISQLAIAFLINYTDGNKLEIYSLSMALLAVIMQCVRFTFVYINYKYCRKINFSIDKLIFKELFYYNKWNSFGAAAGTLRNSGISVLLNLFFGPVSNAAYGVANQVNSKLKEFSLNLISAITPQILKSEASGERDRMLLLSTYASKYGLLLLSLPALPLFFEMHYVLDLWLKTTPDSAVYFCQMILIFSLINMSTVGLQTTIQALGNIKYYQIVVGGFVLLTLPVAYVLLKFKYPDYIVFYVMIFVELIAGTFRIYFIKIRGGLKYFNYVKKAIVIPTLCIVPSVISLYLIHIKMNESIERLLFSTSVSVILSLIMIYFLGMESNEKKAINKLIKKYKVSGKK</sequence>
<evidence type="ECO:0000256" key="2">
    <source>
        <dbReference type="ARBA" id="ARBA00022475"/>
    </source>
</evidence>
<protein>
    <recommendedName>
        <fullName evidence="9">Polysaccharide biosynthesis protein</fullName>
    </recommendedName>
</protein>
<evidence type="ECO:0000256" key="3">
    <source>
        <dbReference type="ARBA" id="ARBA00022692"/>
    </source>
</evidence>
<evidence type="ECO:0008006" key="9">
    <source>
        <dbReference type="Google" id="ProtNLM"/>
    </source>
</evidence>
<feature type="transmembrane region" description="Helical" evidence="6">
    <location>
        <begin position="82"/>
        <end position="105"/>
    </location>
</feature>
<dbReference type="Proteomes" id="UP000240989">
    <property type="component" value="Unassembled WGS sequence"/>
</dbReference>
<evidence type="ECO:0000256" key="1">
    <source>
        <dbReference type="ARBA" id="ARBA00004651"/>
    </source>
</evidence>
<feature type="transmembrane region" description="Helical" evidence="6">
    <location>
        <begin position="401"/>
        <end position="420"/>
    </location>
</feature>
<dbReference type="RefSeq" id="WP_107188033.1">
    <property type="nucleotide sequence ID" value="NZ_PYOU01000035.1"/>
</dbReference>
<keyword evidence="2" id="KW-1003">Cell membrane</keyword>
<dbReference type="PANTHER" id="PTHR30250">
    <property type="entry name" value="PST FAMILY PREDICTED COLANIC ACID TRANSPORTER"/>
    <property type="match status" value="1"/>
</dbReference>
<evidence type="ECO:0000256" key="5">
    <source>
        <dbReference type="ARBA" id="ARBA00023136"/>
    </source>
</evidence>
<evidence type="ECO:0000313" key="7">
    <source>
        <dbReference type="EMBL" id="PSX01046.1"/>
    </source>
</evidence>
<keyword evidence="3 6" id="KW-0812">Transmembrane</keyword>
<feature type="transmembrane region" description="Helical" evidence="6">
    <location>
        <begin position="432"/>
        <end position="453"/>
    </location>
</feature>
<proteinExistence type="predicted"/>
<dbReference type="PANTHER" id="PTHR30250:SF26">
    <property type="entry name" value="PSMA PROTEIN"/>
    <property type="match status" value="1"/>
</dbReference>
<organism evidence="7 8">
    <name type="scientific">Photobacterium angustum</name>
    <dbReference type="NCBI Taxonomy" id="661"/>
    <lineage>
        <taxon>Bacteria</taxon>
        <taxon>Pseudomonadati</taxon>
        <taxon>Pseudomonadota</taxon>
        <taxon>Gammaproteobacteria</taxon>
        <taxon>Vibrionales</taxon>
        <taxon>Vibrionaceae</taxon>
        <taxon>Photobacterium</taxon>
    </lineage>
</organism>
<feature type="transmembrane region" description="Helical" evidence="6">
    <location>
        <begin position="310"/>
        <end position="329"/>
    </location>
</feature>
<feature type="transmembrane region" description="Helical" evidence="6">
    <location>
        <begin position="465"/>
        <end position="484"/>
    </location>
</feature>
<name>A0ABX5GYA9_PHOAN</name>
<accession>A0ABX5GYA9</accession>
<comment type="caution">
    <text evidence="7">The sequence shown here is derived from an EMBL/GenBank/DDBJ whole genome shotgun (WGS) entry which is preliminary data.</text>
</comment>
<gene>
    <name evidence="7" type="ORF">C0W27_22475</name>
</gene>
<feature type="transmembrane region" description="Helical" evidence="6">
    <location>
        <begin position="41"/>
        <end position="62"/>
    </location>
</feature>
<feature type="transmembrane region" description="Helical" evidence="6">
    <location>
        <begin position="341"/>
        <end position="361"/>
    </location>
</feature>
<evidence type="ECO:0000256" key="4">
    <source>
        <dbReference type="ARBA" id="ARBA00022989"/>
    </source>
</evidence>
<comment type="subcellular location">
    <subcellularLocation>
        <location evidence="1">Cell membrane</location>
        <topology evidence="1">Multi-pass membrane protein</topology>
    </subcellularLocation>
</comment>
<feature type="transmembrane region" description="Helical" evidence="6">
    <location>
        <begin position="153"/>
        <end position="174"/>
    </location>
</feature>
<dbReference type="EMBL" id="PYOU01000035">
    <property type="protein sequence ID" value="PSX01046.1"/>
    <property type="molecule type" value="Genomic_DNA"/>
</dbReference>
<reference evidence="7 8" key="1">
    <citation type="submission" date="2018-01" db="EMBL/GenBank/DDBJ databases">
        <title>Whole genome sequencing of Histamine producing bacteria.</title>
        <authorList>
            <person name="Butler K."/>
        </authorList>
    </citation>
    <scope>NUCLEOTIDE SEQUENCE [LARGE SCALE GENOMIC DNA]</scope>
    <source>
        <strain evidence="7 8">A6-1</strain>
    </source>
</reference>
<feature type="transmembrane region" description="Helical" evidence="6">
    <location>
        <begin position="125"/>
        <end position="146"/>
    </location>
</feature>
<keyword evidence="4 6" id="KW-1133">Transmembrane helix</keyword>
<feature type="transmembrane region" description="Helical" evidence="6">
    <location>
        <begin position="373"/>
        <end position="395"/>
    </location>
</feature>
<feature type="transmembrane region" description="Helical" evidence="6">
    <location>
        <begin position="12"/>
        <end position="35"/>
    </location>
</feature>
<evidence type="ECO:0000313" key="8">
    <source>
        <dbReference type="Proteomes" id="UP000240989"/>
    </source>
</evidence>
<keyword evidence="8" id="KW-1185">Reference proteome</keyword>
<feature type="transmembrane region" description="Helical" evidence="6">
    <location>
        <begin position="186"/>
        <end position="208"/>
    </location>
</feature>